<name>A0A9P6D1Y8_PLEER</name>
<evidence type="ECO:0000313" key="2">
    <source>
        <dbReference type="EMBL" id="KAF9489351.1"/>
    </source>
</evidence>
<evidence type="ECO:0000313" key="3">
    <source>
        <dbReference type="Proteomes" id="UP000807025"/>
    </source>
</evidence>
<gene>
    <name evidence="2" type="ORF">BDN71DRAFT_329084</name>
</gene>
<protein>
    <recommendedName>
        <fullName evidence="1">Ubiquitin-like domain-containing protein</fullName>
    </recommendedName>
</protein>
<proteinExistence type="predicted"/>
<dbReference type="AlphaFoldDB" id="A0A9P6D1Y8"/>
<comment type="caution">
    <text evidence="2">The sequence shown here is derived from an EMBL/GenBank/DDBJ whole genome shotgun (WGS) entry which is preliminary data.</text>
</comment>
<organism evidence="2 3">
    <name type="scientific">Pleurotus eryngii</name>
    <name type="common">Boletus of the steppes</name>
    <dbReference type="NCBI Taxonomy" id="5323"/>
    <lineage>
        <taxon>Eukaryota</taxon>
        <taxon>Fungi</taxon>
        <taxon>Dikarya</taxon>
        <taxon>Basidiomycota</taxon>
        <taxon>Agaricomycotina</taxon>
        <taxon>Agaricomycetes</taxon>
        <taxon>Agaricomycetidae</taxon>
        <taxon>Agaricales</taxon>
        <taxon>Pleurotineae</taxon>
        <taxon>Pleurotaceae</taxon>
        <taxon>Pleurotus</taxon>
    </lineage>
</organism>
<keyword evidence="3" id="KW-1185">Reference proteome</keyword>
<reference evidence="2" key="1">
    <citation type="submission" date="2020-11" db="EMBL/GenBank/DDBJ databases">
        <authorList>
            <consortium name="DOE Joint Genome Institute"/>
            <person name="Ahrendt S."/>
            <person name="Riley R."/>
            <person name="Andreopoulos W."/>
            <person name="Labutti K."/>
            <person name="Pangilinan J."/>
            <person name="Ruiz-Duenas F.J."/>
            <person name="Barrasa J.M."/>
            <person name="Sanchez-Garcia M."/>
            <person name="Camarero S."/>
            <person name="Miyauchi S."/>
            <person name="Serrano A."/>
            <person name="Linde D."/>
            <person name="Babiker R."/>
            <person name="Drula E."/>
            <person name="Ayuso-Fernandez I."/>
            <person name="Pacheco R."/>
            <person name="Padilla G."/>
            <person name="Ferreira P."/>
            <person name="Barriuso J."/>
            <person name="Kellner H."/>
            <person name="Castanera R."/>
            <person name="Alfaro M."/>
            <person name="Ramirez L."/>
            <person name="Pisabarro A.G."/>
            <person name="Kuo A."/>
            <person name="Tritt A."/>
            <person name="Lipzen A."/>
            <person name="He G."/>
            <person name="Yan M."/>
            <person name="Ng V."/>
            <person name="Cullen D."/>
            <person name="Martin F."/>
            <person name="Rosso M.-N."/>
            <person name="Henrissat B."/>
            <person name="Hibbett D."/>
            <person name="Martinez A.T."/>
            <person name="Grigoriev I.V."/>
        </authorList>
    </citation>
    <scope>NUCLEOTIDE SEQUENCE</scope>
    <source>
        <strain evidence="2">ATCC 90797</strain>
    </source>
</reference>
<dbReference type="EMBL" id="MU154674">
    <property type="protein sequence ID" value="KAF9489351.1"/>
    <property type="molecule type" value="Genomic_DNA"/>
</dbReference>
<accession>A0A9P6D1Y8</accession>
<sequence>MYAIPLSLCTTWWDVRLMIGQYFREGPVSRYIRRGHWKMVRVDDNRVMQPRSFANAMKPEAIFDIGIVLHRLKRKDITCPQGGQDLHQLKREDINCPQCGQDNSENMVSTEGWVRCYNAKCRTLFHSAVTISLNPISLPGQESHERLHSVVSCFSFINLMHEPR</sequence>
<dbReference type="Pfam" id="PF22893">
    <property type="entry name" value="ULD_2"/>
    <property type="match status" value="1"/>
</dbReference>
<dbReference type="Proteomes" id="UP000807025">
    <property type="component" value="Unassembled WGS sequence"/>
</dbReference>
<feature type="domain" description="Ubiquitin-like" evidence="1">
    <location>
        <begin position="2"/>
        <end position="70"/>
    </location>
</feature>
<dbReference type="InterPro" id="IPR054464">
    <property type="entry name" value="ULD_fung"/>
</dbReference>
<evidence type="ECO:0000259" key="1">
    <source>
        <dbReference type="Pfam" id="PF22893"/>
    </source>
</evidence>